<dbReference type="Pfam" id="PF14539">
    <property type="entry name" value="DUF4442"/>
    <property type="match status" value="1"/>
</dbReference>
<dbReference type="EMBL" id="QGTL01000002">
    <property type="protein sequence ID" value="PWV79127.1"/>
    <property type="molecule type" value="Genomic_DNA"/>
</dbReference>
<dbReference type="AlphaFoldDB" id="A0A317NVX2"/>
<sequence>MPDEDTSLVETVNGAIALTIPAAAKMGVRALEVRRGYARTTVPVEGNGNHFGAIYAGVQFTVAEVLGGAITAGSFDTAAFYPLVKSFDISFRKMARTDLTAEASLTEDEIARVAAEAAEHGKSDFTLEAVVTDTEGTTVATSRGLYQLRAFGR</sequence>
<dbReference type="Proteomes" id="UP000246410">
    <property type="component" value="Unassembled WGS sequence"/>
</dbReference>
<dbReference type="CDD" id="cd03443">
    <property type="entry name" value="PaaI_thioesterase"/>
    <property type="match status" value="1"/>
</dbReference>
<comment type="caution">
    <text evidence="1">The sequence shown here is derived from an EMBL/GenBank/DDBJ whole genome shotgun (WGS) entry which is preliminary data.</text>
</comment>
<organism evidence="1 2">
    <name type="scientific">Nocardia neocaledoniensis</name>
    <dbReference type="NCBI Taxonomy" id="236511"/>
    <lineage>
        <taxon>Bacteria</taxon>
        <taxon>Bacillati</taxon>
        <taxon>Actinomycetota</taxon>
        <taxon>Actinomycetes</taxon>
        <taxon>Mycobacteriales</taxon>
        <taxon>Nocardiaceae</taxon>
        <taxon>Nocardia</taxon>
    </lineage>
</organism>
<reference evidence="1 2" key="1">
    <citation type="submission" date="2018-05" db="EMBL/GenBank/DDBJ databases">
        <title>Genomic Encyclopedia of Type Strains, Phase IV (KMG-IV): sequencing the most valuable type-strain genomes for metagenomic binning, comparative biology and taxonomic classification.</title>
        <authorList>
            <person name="Goeker M."/>
        </authorList>
    </citation>
    <scope>NUCLEOTIDE SEQUENCE [LARGE SCALE GENOMIC DNA]</scope>
    <source>
        <strain evidence="1 2">DSM 44717</strain>
    </source>
</reference>
<proteinExistence type="predicted"/>
<name>A0A317NVX2_9NOCA</name>
<evidence type="ECO:0000313" key="1">
    <source>
        <dbReference type="EMBL" id="PWV79127.1"/>
    </source>
</evidence>
<gene>
    <name evidence="1" type="ORF">DFR69_102187</name>
</gene>
<dbReference type="InterPro" id="IPR027961">
    <property type="entry name" value="DUF4442"/>
</dbReference>
<dbReference type="InterPro" id="IPR029069">
    <property type="entry name" value="HotDog_dom_sf"/>
</dbReference>
<keyword evidence="2" id="KW-1185">Reference proteome</keyword>
<accession>A0A317NVX2</accession>
<protein>
    <submittedName>
        <fullName evidence="1">Acyl-coenzyme A thioesterase PaaI-like protein</fullName>
    </submittedName>
</protein>
<dbReference type="Gene3D" id="3.10.129.10">
    <property type="entry name" value="Hotdog Thioesterase"/>
    <property type="match status" value="1"/>
</dbReference>
<dbReference type="SUPFAM" id="SSF54637">
    <property type="entry name" value="Thioesterase/thiol ester dehydrase-isomerase"/>
    <property type="match status" value="1"/>
</dbReference>
<evidence type="ECO:0000313" key="2">
    <source>
        <dbReference type="Proteomes" id="UP000246410"/>
    </source>
</evidence>
<dbReference type="RefSeq" id="WP_110036312.1">
    <property type="nucleotide sequence ID" value="NZ_QGTL01000002.1"/>
</dbReference>